<dbReference type="RefSeq" id="WP_093793357.1">
    <property type="nucleotide sequence ID" value="NZ_CP155571.1"/>
</dbReference>
<evidence type="ECO:0000256" key="1">
    <source>
        <dbReference type="SAM" id="Phobius"/>
    </source>
</evidence>
<reference evidence="2" key="1">
    <citation type="submission" date="2024-05" db="EMBL/GenBank/DDBJ databases">
        <title>Isolation and characterization of Sporomusa carbonis sp. nov., a carboxydotrophic hydrogenogen in the genus of Sporomusa isolated from a charcoal burning pile.</title>
        <authorList>
            <person name="Boeer T."/>
            <person name="Rosenbaum F."/>
            <person name="Eysell L."/>
            <person name="Mueller V."/>
            <person name="Daniel R."/>
            <person name="Poehlein A."/>
        </authorList>
    </citation>
    <scope>NUCLEOTIDE SEQUENCE [LARGE SCALE GENOMIC DNA]</scope>
    <source>
        <strain evidence="2">DSM 3132</strain>
    </source>
</reference>
<feature type="transmembrane region" description="Helical" evidence="1">
    <location>
        <begin position="51"/>
        <end position="71"/>
    </location>
</feature>
<keyword evidence="3" id="KW-1185">Reference proteome</keyword>
<keyword evidence="1" id="KW-0472">Membrane</keyword>
<evidence type="ECO:0000313" key="3">
    <source>
        <dbReference type="Proteomes" id="UP000216052"/>
    </source>
</evidence>
<dbReference type="InterPro" id="IPR016174">
    <property type="entry name" value="Di-haem_cyt_TM"/>
</dbReference>
<protein>
    <recommendedName>
        <fullName evidence="4">DUF4405 domain-containing protein</fullName>
    </recommendedName>
</protein>
<dbReference type="EMBL" id="CP155571">
    <property type="protein sequence ID" value="XFO75357.1"/>
    <property type="molecule type" value="Genomic_DNA"/>
</dbReference>
<keyword evidence="1" id="KW-1133">Transmembrane helix</keyword>
<organism evidence="2 3">
    <name type="scientific">Sporomusa acidovorans (strain ATCC 49682 / DSM 3132 / Mol)</name>
    <dbReference type="NCBI Taxonomy" id="1123286"/>
    <lineage>
        <taxon>Bacteria</taxon>
        <taxon>Bacillati</taxon>
        <taxon>Bacillota</taxon>
        <taxon>Negativicutes</taxon>
        <taxon>Selenomonadales</taxon>
        <taxon>Sporomusaceae</taxon>
        <taxon>Sporomusa</taxon>
    </lineage>
</organism>
<dbReference type="SUPFAM" id="SSF81342">
    <property type="entry name" value="Transmembrane di-heme cytochromes"/>
    <property type="match status" value="1"/>
</dbReference>
<keyword evidence="1" id="KW-0812">Transmembrane</keyword>
<evidence type="ECO:0000313" key="2">
    <source>
        <dbReference type="EMBL" id="XFO75357.1"/>
    </source>
</evidence>
<feature type="transmembrane region" description="Helical" evidence="1">
    <location>
        <begin position="9"/>
        <end position="31"/>
    </location>
</feature>
<proteinExistence type="predicted"/>
<gene>
    <name evidence="2" type="ORF">SPACI_054760</name>
</gene>
<dbReference type="Proteomes" id="UP000216052">
    <property type="component" value="Chromosome"/>
</dbReference>
<sequence>MLSKPERNYYLNITLLLLGAVSVLTGIAMSINLSYFLPFLLAMHIKLLHEWASYSLTVLVILHLIFHLDWFKAMAKKEFDISKHQ</sequence>
<name>A0ABZ3JBV9_SPOA4</name>
<accession>A0ABZ3JBV9</accession>
<evidence type="ECO:0008006" key="4">
    <source>
        <dbReference type="Google" id="ProtNLM"/>
    </source>
</evidence>